<accession>A0ABU6SQQ1</accession>
<reference evidence="1 2" key="1">
    <citation type="journal article" date="2023" name="Plants (Basel)">
        <title>Bridging the Gap: Combining Genomics and Transcriptomics Approaches to Understand Stylosanthes scabra, an Orphan Legume from the Brazilian Caatinga.</title>
        <authorList>
            <person name="Ferreira-Neto J.R.C."/>
            <person name="da Silva M.D."/>
            <person name="Binneck E."/>
            <person name="de Melo N.F."/>
            <person name="da Silva R.H."/>
            <person name="de Melo A.L.T.M."/>
            <person name="Pandolfi V."/>
            <person name="Bustamante F.O."/>
            <person name="Brasileiro-Vidal A.C."/>
            <person name="Benko-Iseppon A.M."/>
        </authorList>
    </citation>
    <scope>NUCLEOTIDE SEQUENCE [LARGE SCALE GENOMIC DNA]</scope>
    <source>
        <tissue evidence="1">Leaves</tissue>
    </source>
</reference>
<gene>
    <name evidence="1" type="ORF">PIB30_073560</name>
</gene>
<organism evidence="1 2">
    <name type="scientific">Stylosanthes scabra</name>
    <dbReference type="NCBI Taxonomy" id="79078"/>
    <lineage>
        <taxon>Eukaryota</taxon>
        <taxon>Viridiplantae</taxon>
        <taxon>Streptophyta</taxon>
        <taxon>Embryophyta</taxon>
        <taxon>Tracheophyta</taxon>
        <taxon>Spermatophyta</taxon>
        <taxon>Magnoliopsida</taxon>
        <taxon>eudicotyledons</taxon>
        <taxon>Gunneridae</taxon>
        <taxon>Pentapetalae</taxon>
        <taxon>rosids</taxon>
        <taxon>fabids</taxon>
        <taxon>Fabales</taxon>
        <taxon>Fabaceae</taxon>
        <taxon>Papilionoideae</taxon>
        <taxon>50 kb inversion clade</taxon>
        <taxon>dalbergioids sensu lato</taxon>
        <taxon>Dalbergieae</taxon>
        <taxon>Pterocarpus clade</taxon>
        <taxon>Stylosanthes</taxon>
    </lineage>
</organism>
<protein>
    <submittedName>
        <fullName evidence="1">Uncharacterized protein</fullName>
    </submittedName>
</protein>
<feature type="non-terminal residue" evidence="1">
    <location>
        <position position="1"/>
    </location>
</feature>
<dbReference type="Proteomes" id="UP001341840">
    <property type="component" value="Unassembled WGS sequence"/>
</dbReference>
<proteinExistence type="predicted"/>
<comment type="caution">
    <text evidence="1">The sequence shown here is derived from an EMBL/GenBank/DDBJ whole genome shotgun (WGS) entry which is preliminary data.</text>
</comment>
<name>A0ABU6SQQ1_9FABA</name>
<sequence length="81" mass="9168">SKHVRLRTLGTSERAERNPSFLCTPRMLWLARAAPLHSLAGKFADGNLLLSPSFRSVRSFSIPSFRRRSIPEISGGRREFL</sequence>
<evidence type="ECO:0000313" key="1">
    <source>
        <dbReference type="EMBL" id="MED6138350.1"/>
    </source>
</evidence>
<evidence type="ECO:0000313" key="2">
    <source>
        <dbReference type="Proteomes" id="UP001341840"/>
    </source>
</evidence>
<dbReference type="EMBL" id="JASCZI010061310">
    <property type="protein sequence ID" value="MED6138350.1"/>
    <property type="molecule type" value="Genomic_DNA"/>
</dbReference>
<keyword evidence="2" id="KW-1185">Reference proteome</keyword>